<dbReference type="VEuPathDB" id="TriTrypDB:BSAL_39440"/>
<gene>
    <name evidence="3" type="ORF">BSAL_57460</name>
</gene>
<organism evidence="3 4">
    <name type="scientific">Bodo saltans</name>
    <name type="common">Flagellated protozoan</name>
    <dbReference type="NCBI Taxonomy" id="75058"/>
    <lineage>
        <taxon>Eukaryota</taxon>
        <taxon>Discoba</taxon>
        <taxon>Euglenozoa</taxon>
        <taxon>Kinetoplastea</taxon>
        <taxon>Metakinetoplastina</taxon>
        <taxon>Eubodonida</taxon>
        <taxon>Bodonidae</taxon>
        <taxon>Bodo</taxon>
    </lineage>
</organism>
<keyword evidence="2" id="KW-1133">Transmembrane helix</keyword>
<feature type="non-terminal residue" evidence="3">
    <location>
        <position position="1"/>
    </location>
</feature>
<keyword evidence="4" id="KW-1185">Reference proteome</keyword>
<feature type="region of interest" description="Disordered" evidence="1">
    <location>
        <begin position="839"/>
        <end position="905"/>
    </location>
</feature>
<evidence type="ECO:0000256" key="2">
    <source>
        <dbReference type="SAM" id="Phobius"/>
    </source>
</evidence>
<feature type="transmembrane region" description="Helical" evidence="2">
    <location>
        <begin position="626"/>
        <end position="644"/>
    </location>
</feature>
<sequence length="960" mass="101800">RIATKSRTISVDGSHPPGGGENRQLLVDSYTISVTRTRRNNNSDTHTISASRNTQTRSAMTPTPSFSCSSVPQFVVRAHTELFGDEHQFCASASTSSSNGEGSNSNMSTSFLSSSSSCLVAAALQRGVTQQLSISIDDISRFAFPLYVVLPFVLNATDWAVDMGTAKTSTTTNAPIVYLDNATLEQTRLRQLLEQQLSLAYPGQNIVLPRNGTTGAVVFRFDSTPPYGSVHTVQIGCFCGGRYLTTTLSMQWPDQAIIPVTTSQQVFTAFAAALGPFTGDPTSAAALALFSAMSCSGEAPSSTSLGAYFLSVFFSEGPAILALGNLGLTAAFFSLQLVACVIFHAAQRRLSAANGELRGSTSSRSSSSSSSAFFFRGPAILALGNLGLTAAFFSLQLVACVIFHAAQRRLSAVHGELGGSTSSHSSSSSSGAWSFDDSWVEACVAAQRRLSAANGELGGSTSSHSSSSSSSARGAWSFDDSWVEACGAVRGPAWSVLFMQFMLPGTVYGALVCLSSGEDVPLGAVALVCALLVFVMLFAALIYVVLPRAVYTEYPLPHPTGTAFENTLRLLPAAHWNPRVLVKGFGPLMASRCRRFCALTFADLTLTCLLAVATGLGVGTKGASCAYAPIIIAVLYFLYAVALVVLRPHRIPSDKVFAPISAAIFGVLCIMKYTESNTDIAQMLVSVVQVSQMLLRLWVSYREWQWKCLDEDMEEEVRAKHVNSGGGLFLNKLADDDDDDDLMIAVKSLSSRASSFAVAPTEMSQSYQQHEYSPEPHQQSMMPLSRAVEIEASNLAKVNGSTLPVGIVSGGIQRHRSNTVTSSTSTNNTAAKLSTNAVFPSAHQQQSIAPSQASQGKRHDATGFSDSDDDSDDDHRRPPSIASSSAPSASVEAPREGAQEAPPSRQIMLIRSVVAPPREEDASYLATLMPMSATLSHTGTIDDSDGEDVSSSLASSSSSL</sequence>
<keyword evidence="2" id="KW-0472">Membrane</keyword>
<feature type="transmembrane region" description="Helical" evidence="2">
    <location>
        <begin position="596"/>
        <end position="620"/>
    </location>
</feature>
<feature type="transmembrane region" description="Helical" evidence="2">
    <location>
        <begin position="379"/>
        <end position="403"/>
    </location>
</feature>
<evidence type="ECO:0000256" key="1">
    <source>
        <dbReference type="SAM" id="MobiDB-lite"/>
    </source>
</evidence>
<name>A0A0S4IJR9_BODSA</name>
<accession>A0A0S4IJR9</accession>
<feature type="compositionally biased region" description="Polar residues" evidence="1">
    <location>
        <begin position="1"/>
        <end position="11"/>
    </location>
</feature>
<feature type="compositionally biased region" description="Polar residues" evidence="1">
    <location>
        <begin position="30"/>
        <end position="69"/>
    </location>
</feature>
<feature type="region of interest" description="Disordered" evidence="1">
    <location>
        <begin position="936"/>
        <end position="960"/>
    </location>
</feature>
<dbReference type="Proteomes" id="UP000051952">
    <property type="component" value="Unassembled WGS sequence"/>
</dbReference>
<keyword evidence="2 3" id="KW-0812">Transmembrane</keyword>
<feature type="transmembrane region" description="Helical" evidence="2">
    <location>
        <begin position="523"/>
        <end position="546"/>
    </location>
</feature>
<proteinExistence type="predicted"/>
<dbReference type="EMBL" id="CYKH01000213">
    <property type="protein sequence ID" value="CUE92666.1"/>
    <property type="molecule type" value="Genomic_DNA"/>
</dbReference>
<feature type="region of interest" description="Disordered" evidence="1">
    <location>
        <begin position="1"/>
        <end position="69"/>
    </location>
</feature>
<feature type="compositionally biased region" description="Low complexity" evidence="1">
    <location>
        <begin position="879"/>
        <end position="892"/>
    </location>
</feature>
<feature type="compositionally biased region" description="Low complexity" evidence="1">
    <location>
        <begin position="839"/>
        <end position="855"/>
    </location>
</feature>
<reference evidence="4" key="1">
    <citation type="submission" date="2015-09" db="EMBL/GenBank/DDBJ databases">
        <authorList>
            <consortium name="Pathogen Informatics"/>
        </authorList>
    </citation>
    <scope>NUCLEOTIDE SEQUENCE [LARGE SCALE GENOMIC DNA]</scope>
    <source>
        <strain evidence="4">Lake Konstanz</strain>
    </source>
</reference>
<protein>
    <submittedName>
        <fullName evidence="3">Transmembrane protein, putative</fullName>
    </submittedName>
</protein>
<feature type="compositionally biased region" description="Low complexity" evidence="1">
    <location>
        <begin position="950"/>
        <end position="960"/>
    </location>
</feature>
<feature type="transmembrane region" description="Helical" evidence="2">
    <location>
        <begin position="656"/>
        <end position="674"/>
    </location>
</feature>
<dbReference type="AlphaFoldDB" id="A0A0S4IJR9"/>
<feature type="transmembrane region" description="Helical" evidence="2">
    <location>
        <begin position="497"/>
        <end position="517"/>
    </location>
</feature>
<evidence type="ECO:0000313" key="3">
    <source>
        <dbReference type="EMBL" id="CUE92666.1"/>
    </source>
</evidence>
<dbReference type="VEuPathDB" id="TriTrypDB:BSAL_57480"/>
<evidence type="ECO:0000313" key="4">
    <source>
        <dbReference type="Proteomes" id="UP000051952"/>
    </source>
</evidence>